<keyword evidence="2" id="KW-0862">Zinc</keyword>
<accession>A0A4D6YKV5</accession>
<dbReference type="GO" id="GO:0002100">
    <property type="term" value="P:tRNA wobble adenosine to inosine editing"/>
    <property type="evidence" value="ECO:0007669"/>
    <property type="project" value="InterPro"/>
</dbReference>
<dbReference type="InterPro" id="IPR002125">
    <property type="entry name" value="CMP_dCMP_dom"/>
</dbReference>
<dbReference type="PROSITE" id="PS00903">
    <property type="entry name" value="CYT_DCMP_DEAMINASES_1"/>
    <property type="match status" value="1"/>
</dbReference>
<evidence type="ECO:0000313" key="5">
    <source>
        <dbReference type="Proteomes" id="UP000298636"/>
    </source>
</evidence>
<reference evidence="4 5" key="1">
    <citation type="submission" date="2018-10" db="EMBL/GenBank/DDBJ databases">
        <title>Comparative functional genomics of the obligate endosymbiont Buchnera aphidicola.</title>
        <authorList>
            <person name="Chong R.A."/>
        </authorList>
    </citation>
    <scope>NUCLEOTIDE SEQUENCE [LARGE SCALE GENOMIC DNA]</scope>
    <source>
        <strain evidence="4 5">Ssp</strain>
    </source>
</reference>
<protein>
    <submittedName>
        <fullName evidence="4">tRNA-specific adenosine deaminase</fullName>
    </submittedName>
</protein>
<dbReference type="AlphaFoldDB" id="A0A4D6YKV5"/>
<evidence type="ECO:0000256" key="2">
    <source>
        <dbReference type="ARBA" id="ARBA00022833"/>
    </source>
</evidence>
<name>A0A4D6YKV5_9GAMM</name>
<dbReference type="InterPro" id="IPR016193">
    <property type="entry name" value="Cytidine_deaminase-like"/>
</dbReference>
<dbReference type="SUPFAM" id="SSF53927">
    <property type="entry name" value="Cytidine deaminase-like"/>
    <property type="match status" value="1"/>
</dbReference>
<dbReference type="GO" id="GO:0008270">
    <property type="term" value="F:zinc ion binding"/>
    <property type="evidence" value="ECO:0007669"/>
    <property type="project" value="InterPro"/>
</dbReference>
<organism evidence="4 5">
    <name type="scientific">Buchnera aphidicola</name>
    <name type="common">Stegophylla sp.</name>
    <dbReference type="NCBI Taxonomy" id="2315800"/>
    <lineage>
        <taxon>Bacteria</taxon>
        <taxon>Pseudomonadati</taxon>
        <taxon>Pseudomonadota</taxon>
        <taxon>Gammaproteobacteria</taxon>
        <taxon>Enterobacterales</taxon>
        <taxon>Erwiniaceae</taxon>
        <taxon>Buchnera</taxon>
    </lineage>
</organism>
<evidence type="ECO:0000313" key="4">
    <source>
        <dbReference type="EMBL" id="QCI26540.1"/>
    </source>
</evidence>
<sequence length="150" mass="17355">MYMQYAFILANHAYSLGEIPVGAVLTFNNYIIGTGFNCSISQHDPTAHAEIIAIRQAGKVLKNYRLLYTTLYVTLEPCTMCLGAILNSRISRLVLGTKHISKKYKEYKQIDILKEIKNKNKIKVEELEEYLFVCTNLIKNFFRNKRKKNK</sequence>
<dbReference type="InterPro" id="IPR016192">
    <property type="entry name" value="APOBEC/CMP_deaminase_Zn-bd"/>
</dbReference>
<keyword evidence="5" id="KW-1185">Reference proteome</keyword>
<proteinExistence type="predicted"/>
<dbReference type="GO" id="GO:0052717">
    <property type="term" value="F:tRNA-specific adenosine-34 deaminase activity"/>
    <property type="evidence" value="ECO:0007669"/>
    <property type="project" value="UniProtKB-EC"/>
</dbReference>
<dbReference type="OrthoDB" id="9802676at2"/>
<dbReference type="Pfam" id="PF00383">
    <property type="entry name" value="dCMP_cyt_deam_1"/>
    <property type="match status" value="1"/>
</dbReference>
<dbReference type="PANTHER" id="PTHR11079:SF202">
    <property type="entry name" value="TRNA-SPECIFIC ADENOSINE DEAMINASE"/>
    <property type="match status" value="1"/>
</dbReference>
<gene>
    <name evidence="4" type="ORF">D9V79_00820</name>
</gene>
<keyword evidence="1" id="KW-0479">Metal-binding</keyword>
<dbReference type="PROSITE" id="PS51747">
    <property type="entry name" value="CYT_DCMP_DEAMINASES_2"/>
    <property type="match status" value="1"/>
</dbReference>
<dbReference type="NCBIfam" id="NF008113">
    <property type="entry name" value="PRK10860.1"/>
    <property type="match status" value="1"/>
</dbReference>
<dbReference type="CDD" id="cd01285">
    <property type="entry name" value="nucleoside_deaminase"/>
    <property type="match status" value="1"/>
</dbReference>
<dbReference type="Proteomes" id="UP000298636">
    <property type="component" value="Chromosome"/>
</dbReference>
<evidence type="ECO:0000256" key="1">
    <source>
        <dbReference type="ARBA" id="ARBA00022723"/>
    </source>
</evidence>
<dbReference type="EMBL" id="CP032998">
    <property type="protein sequence ID" value="QCI26540.1"/>
    <property type="molecule type" value="Genomic_DNA"/>
</dbReference>
<evidence type="ECO:0000259" key="3">
    <source>
        <dbReference type="PROSITE" id="PS51747"/>
    </source>
</evidence>
<dbReference type="Gene3D" id="3.40.140.10">
    <property type="entry name" value="Cytidine Deaminase, domain 2"/>
    <property type="match status" value="1"/>
</dbReference>
<feature type="domain" description="CMP/dCMP-type deaminase" evidence="3">
    <location>
        <begin position="1"/>
        <end position="120"/>
    </location>
</feature>
<dbReference type="PANTHER" id="PTHR11079">
    <property type="entry name" value="CYTOSINE DEAMINASE FAMILY MEMBER"/>
    <property type="match status" value="1"/>
</dbReference>